<evidence type="ECO:0000313" key="3">
    <source>
        <dbReference type="Proteomes" id="UP000466442"/>
    </source>
</evidence>
<gene>
    <name evidence="2" type="ORF">GE061_018004</name>
</gene>
<accession>A0A8S9XER1</accession>
<comment type="caution">
    <text evidence="2">The sequence shown here is derived from an EMBL/GenBank/DDBJ whole genome shotgun (WGS) entry which is preliminary data.</text>
</comment>
<name>A0A8S9XER1_APOLU</name>
<feature type="region of interest" description="Disordered" evidence="1">
    <location>
        <begin position="1"/>
        <end position="37"/>
    </location>
</feature>
<sequence length="104" mass="12027">MKAATGTKDKKVGLRNFQLSNRTTPQKTTKRTPAEDNMFKRDIRTQLYLLKPSLEKNVDEALVRQKVFHDEGAKLRNFEEGDKIWVANTDGKEYMQGLIRRKSG</sequence>
<keyword evidence="3" id="KW-1185">Reference proteome</keyword>
<dbReference type="AlphaFoldDB" id="A0A8S9XER1"/>
<evidence type="ECO:0000256" key="1">
    <source>
        <dbReference type="SAM" id="MobiDB-lite"/>
    </source>
</evidence>
<organism evidence="2 3">
    <name type="scientific">Apolygus lucorum</name>
    <name type="common">Small green plant bug</name>
    <name type="synonym">Lygocoris lucorum</name>
    <dbReference type="NCBI Taxonomy" id="248454"/>
    <lineage>
        <taxon>Eukaryota</taxon>
        <taxon>Metazoa</taxon>
        <taxon>Ecdysozoa</taxon>
        <taxon>Arthropoda</taxon>
        <taxon>Hexapoda</taxon>
        <taxon>Insecta</taxon>
        <taxon>Pterygota</taxon>
        <taxon>Neoptera</taxon>
        <taxon>Paraneoptera</taxon>
        <taxon>Hemiptera</taxon>
        <taxon>Heteroptera</taxon>
        <taxon>Panheteroptera</taxon>
        <taxon>Cimicomorpha</taxon>
        <taxon>Miridae</taxon>
        <taxon>Mirini</taxon>
        <taxon>Apolygus</taxon>
    </lineage>
</organism>
<dbReference type="Proteomes" id="UP000466442">
    <property type="component" value="Unassembled WGS sequence"/>
</dbReference>
<protein>
    <submittedName>
        <fullName evidence="2">Uncharacterized protein</fullName>
    </submittedName>
</protein>
<dbReference type="EMBL" id="WIXP02000008">
    <property type="protein sequence ID" value="KAF6206768.1"/>
    <property type="molecule type" value="Genomic_DNA"/>
</dbReference>
<dbReference type="OrthoDB" id="10058156at2759"/>
<proteinExistence type="predicted"/>
<evidence type="ECO:0000313" key="2">
    <source>
        <dbReference type="EMBL" id="KAF6206768.1"/>
    </source>
</evidence>
<reference evidence="2" key="1">
    <citation type="journal article" date="2021" name="Mol. Ecol. Resour.">
        <title>Apolygus lucorum genome provides insights into omnivorousness and mesophyll feeding.</title>
        <authorList>
            <person name="Liu Y."/>
            <person name="Liu H."/>
            <person name="Wang H."/>
            <person name="Huang T."/>
            <person name="Liu B."/>
            <person name="Yang B."/>
            <person name="Yin L."/>
            <person name="Li B."/>
            <person name="Zhang Y."/>
            <person name="Zhang S."/>
            <person name="Jiang F."/>
            <person name="Zhang X."/>
            <person name="Ren Y."/>
            <person name="Wang B."/>
            <person name="Wang S."/>
            <person name="Lu Y."/>
            <person name="Wu K."/>
            <person name="Fan W."/>
            <person name="Wang G."/>
        </authorList>
    </citation>
    <scope>NUCLEOTIDE SEQUENCE</scope>
    <source>
        <strain evidence="2">12Hb</strain>
    </source>
</reference>